<dbReference type="Proteomes" id="UP000546464">
    <property type="component" value="Unassembled WGS sequence"/>
</dbReference>
<comment type="caution">
    <text evidence="1">The sequence shown here is derived from an EMBL/GenBank/DDBJ whole genome shotgun (WGS) entry which is preliminary data.</text>
</comment>
<protein>
    <submittedName>
        <fullName evidence="1">Uncharacterized protein</fullName>
    </submittedName>
</protein>
<dbReference type="AlphaFoldDB" id="A0A842H9E4"/>
<proteinExistence type="predicted"/>
<gene>
    <name evidence="1" type="ORF">H5P28_01580</name>
</gene>
<dbReference type="RefSeq" id="WP_185673948.1">
    <property type="nucleotide sequence ID" value="NZ_JACHVB010000012.1"/>
</dbReference>
<accession>A0A842H9E4</accession>
<reference evidence="1 2" key="1">
    <citation type="submission" date="2020-07" db="EMBL/GenBank/DDBJ databases">
        <authorList>
            <person name="Feng X."/>
        </authorList>
    </citation>
    <scope>NUCLEOTIDE SEQUENCE [LARGE SCALE GENOMIC DNA]</scope>
    <source>
        <strain evidence="1 2">JCM31066</strain>
    </source>
</reference>
<name>A0A842H9E4_9BACT</name>
<evidence type="ECO:0000313" key="2">
    <source>
        <dbReference type="Proteomes" id="UP000546464"/>
    </source>
</evidence>
<dbReference type="EMBL" id="JACHVB010000012">
    <property type="protein sequence ID" value="MBC2592940.1"/>
    <property type="molecule type" value="Genomic_DNA"/>
</dbReference>
<sequence length="161" mass="17836">MSFWLYHCENNHYTRLGPVKLTGEDGLLARYLLQHTSADTPYTWNLINKDLIPLIDPKLPADTHLIVLDMLPESLTEVSLHRVFAIQGSSEEDSSDVVLACKILYQGSPGSLGQTFKDDFSCEPPADNRQMLEALGLTGGIAGGRFRWSRPKMNIGATVCT</sequence>
<keyword evidence="2" id="KW-1185">Reference proteome</keyword>
<evidence type="ECO:0000313" key="1">
    <source>
        <dbReference type="EMBL" id="MBC2592940.1"/>
    </source>
</evidence>
<organism evidence="1 2">
    <name type="scientific">Ruficoccus amylovorans</name>
    <dbReference type="NCBI Taxonomy" id="1804625"/>
    <lineage>
        <taxon>Bacteria</taxon>
        <taxon>Pseudomonadati</taxon>
        <taxon>Verrucomicrobiota</taxon>
        <taxon>Opitutia</taxon>
        <taxon>Puniceicoccales</taxon>
        <taxon>Cerasicoccaceae</taxon>
        <taxon>Ruficoccus</taxon>
    </lineage>
</organism>